<evidence type="ECO:0000313" key="9">
    <source>
        <dbReference type="EMBL" id="KND33790.1"/>
    </source>
</evidence>
<organism evidence="9 10">
    <name type="scientific">Streptomyces acidiscabies</name>
    <dbReference type="NCBI Taxonomy" id="42234"/>
    <lineage>
        <taxon>Bacteria</taxon>
        <taxon>Bacillati</taxon>
        <taxon>Actinomycetota</taxon>
        <taxon>Actinomycetes</taxon>
        <taxon>Kitasatosporales</taxon>
        <taxon>Streptomycetaceae</taxon>
        <taxon>Streptomyces</taxon>
    </lineage>
</organism>
<dbReference type="GO" id="GO:0005829">
    <property type="term" value="C:cytosol"/>
    <property type="evidence" value="ECO:0007669"/>
    <property type="project" value="TreeGrafter"/>
</dbReference>
<dbReference type="PROSITE" id="PS51404">
    <property type="entry name" value="DYP_PEROXIDASE"/>
    <property type="match status" value="1"/>
</dbReference>
<feature type="domain" description="Dyp-type peroxidase N-terminal" evidence="7">
    <location>
        <begin position="19"/>
        <end position="146"/>
    </location>
</feature>
<gene>
    <name evidence="9" type="ORF">IQ63_18425</name>
</gene>
<evidence type="ECO:0000256" key="5">
    <source>
        <dbReference type="ARBA" id="ARBA00023004"/>
    </source>
</evidence>
<name>A0A0L0K827_9ACTN</name>
<keyword evidence="5" id="KW-0408">Iron</keyword>
<dbReference type="Pfam" id="PF20628">
    <property type="entry name" value="Dyp_perox_C"/>
    <property type="match status" value="1"/>
</dbReference>
<evidence type="ECO:0000313" key="10">
    <source>
        <dbReference type="Proteomes" id="UP000037151"/>
    </source>
</evidence>
<comment type="caution">
    <text evidence="9">The sequence shown here is derived from an EMBL/GenBank/DDBJ whole genome shotgun (WGS) entry which is preliminary data.</text>
</comment>
<sequence length="318" mass="34354">MSSSWSASEYRPDEERAQPVVRAPASAAVFLVFTVEPGGEPVARDLLAGLAGLVRSIGFGHPEGQLSCVAGIGADGWDRICGAGERPAALHPFRPLEGPRHRAVATPGDLLFHLRATRPDLCFALATEIVKRLRGVAVLQDEVHAFSYFDARNLLGFVDGTENPVGRTAAETALVGAEDPAFAGGSYAIVQKYLHDVEAWEKLATEEQEGVIGRTKATNIELERPGSHVDVNTLTGDDGEERRILRAALPFGRPGHGEFGTYFIAYASDPEVPETMLRRMFLGTEDTGPDPILDFSEAVTGMLFFVPPTDFLKRLAAR</sequence>
<keyword evidence="4" id="KW-0560">Oxidoreductase</keyword>
<dbReference type="PANTHER" id="PTHR30521">
    <property type="entry name" value="DEFERROCHELATASE/PEROXIDASE"/>
    <property type="match status" value="1"/>
</dbReference>
<proteinExistence type="inferred from homology"/>
<reference evidence="10" key="1">
    <citation type="submission" date="2014-07" db="EMBL/GenBank/DDBJ databases">
        <title>Genome sequencing of plant-pathogenic Streptomyces species.</title>
        <authorList>
            <person name="Harrison J."/>
            <person name="Sapp M."/>
            <person name="Thwaites R."/>
            <person name="Studholme D.J."/>
        </authorList>
    </citation>
    <scope>NUCLEOTIDE SEQUENCE [LARGE SCALE GENOMIC DNA]</scope>
    <source>
        <strain evidence="10">NCPPB 4445</strain>
    </source>
</reference>
<dbReference type="Proteomes" id="UP000037151">
    <property type="component" value="Unassembled WGS sequence"/>
</dbReference>
<dbReference type="GO" id="GO:0004601">
    <property type="term" value="F:peroxidase activity"/>
    <property type="evidence" value="ECO:0007669"/>
    <property type="project" value="UniProtKB-KW"/>
</dbReference>
<evidence type="ECO:0000256" key="1">
    <source>
        <dbReference type="ARBA" id="ARBA00001970"/>
    </source>
</evidence>
<keyword evidence="2 9" id="KW-0575">Peroxidase</keyword>
<comment type="cofactor">
    <cofactor evidence="1">
        <name>heme b</name>
        <dbReference type="ChEBI" id="CHEBI:60344"/>
    </cofactor>
</comment>
<dbReference type="InterPro" id="IPR011008">
    <property type="entry name" value="Dimeric_a/b-barrel"/>
</dbReference>
<evidence type="ECO:0000259" key="7">
    <source>
        <dbReference type="Pfam" id="PF04261"/>
    </source>
</evidence>
<feature type="domain" description="Dyp-type peroxidase C-terminal" evidence="8">
    <location>
        <begin position="150"/>
        <end position="310"/>
    </location>
</feature>
<evidence type="ECO:0000256" key="3">
    <source>
        <dbReference type="ARBA" id="ARBA00022723"/>
    </source>
</evidence>
<dbReference type="SUPFAM" id="SSF54909">
    <property type="entry name" value="Dimeric alpha+beta barrel"/>
    <property type="match status" value="1"/>
</dbReference>
<dbReference type="RefSeq" id="WP_050371629.1">
    <property type="nucleotide sequence ID" value="NZ_KQ257821.1"/>
</dbReference>
<dbReference type="InterPro" id="IPR048327">
    <property type="entry name" value="Dyp_perox_N"/>
</dbReference>
<dbReference type="EMBL" id="JPPY01000121">
    <property type="protein sequence ID" value="KND33790.1"/>
    <property type="molecule type" value="Genomic_DNA"/>
</dbReference>
<dbReference type="PANTHER" id="PTHR30521:SF0">
    <property type="entry name" value="DYP-TYPE PEROXIDASE FAMILY PROTEIN"/>
    <property type="match status" value="1"/>
</dbReference>
<dbReference type="GO" id="GO:0020037">
    <property type="term" value="F:heme binding"/>
    <property type="evidence" value="ECO:0007669"/>
    <property type="project" value="InterPro"/>
</dbReference>
<dbReference type="PATRIC" id="fig|42234.21.peg.3798"/>
<dbReference type="AlphaFoldDB" id="A0A0L0K827"/>
<comment type="similarity">
    <text evidence="6">Belongs to the DyP-type peroxidase family.</text>
</comment>
<dbReference type="InterPro" id="IPR006314">
    <property type="entry name" value="Dyp_peroxidase"/>
</dbReference>
<dbReference type="InterPro" id="IPR048328">
    <property type="entry name" value="Dyp_perox_C"/>
</dbReference>
<evidence type="ECO:0000256" key="6">
    <source>
        <dbReference type="ARBA" id="ARBA00025737"/>
    </source>
</evidence>
<evidence type="ECO:0000256" key="4">
    <source>
        <dbReference type="ARBA" id="ARBA00023002"/>
    </source>
</evidence>
<dbReference type="NCBIfam" id="TIGR01413">
    <property type="entry name" value="Dyp_perox_fam"/>
    <property type="match status" value="1"/>
</dbReference>
<dbReference type="Pfam" id="PF04261">
    <property type="entry name" value="Dyp_perox_N"/>
    <property type="match status" value="1"/>
</dbReference>
<protein>
    <submittedName>
        <fullName evidence="9">Peroxidase</fullName>
    </submittedName>
</protein>
<dbReference type="GO" id="GO:0046872">
    <property type="term" value="F:metal ion binding"/>
    <property type="evidence" value="ECO:0007669"/>
    <property type="project" value="UniProtKB-KW"/>
</dbReference>
<keyword evidence="3" id="KW-0479">Metal-binding</keyword>
<evidence type="ECO:0000256" key="2">
    <source>
        <dbReference type="ARBA" id="ARBA00022559"/>
    </source>
</evidence>
<dbReference type="OrthoDB" id="3251355at2"/>
<evidence type="ECO:0000259" key="8">
    <source>
        <dbReference type="Pfam" id="PF20628"/>
    </source>
</evidence>
<accession>A0A0L0K827</accession>